<accession>A0ABU6ICQ2</accession>
<dbReference type="Proteomes" id="UP001357437">
    <property type="component" value="Unassembled WGS sequence"/>
</dbReference>
<evidence type="ECO:0008006" key="3">
    <source>
        <dbReference type="Google" id="ProtNLM"/>
    </source>
</evidence>
<gene>
    <name evidence="1" type="ORF">VOF76_24840</name>
</gene>
<dbReference type="EMBL" id="JAYMCU010000143">
    <property type="protein sequence ID" value="MEC3939351.1"/>
    <property type="molecule type" value="Genomic_DNA"/>
</dbReference>
<keyword evidence="2" id="KW-1185">Reference proteome</keyword>
<proteinExistence type="predicted"/>
<comment type="caution">
    <text evidence="1">The sequence shown here is derived from an EMBL/GenBank/DDBJ whole genome shotgun (WGS) entry which is preliminary data.</text>
</comment>
<reference evidence="1 2" key="1">
    <citation type="submission" date="2024-01" db="EMBL/GenBank/DDBJ databases">
        <title>Comparative Genomics of Leclercia adecarboxylata Strains Isolated from Several Sources.</title>
        <authorList>
            <person name="Yescas-Zazueta V."/>
            <person name="Balbuena-Alonso M.G."/>
            <person name="Valencia D."/>
            <person name="Mendez-Pfeiffer P.A."/>
            <person name="Ballesteros-Monrreal M.G."/>
            <person name="Rocha-Gracia R.D.C."/>
            <person name="Barrios-Villa E."/>
        </authorList>
    </citation>
    <scope>NUCLEOTIDE SEQUENCE [LARGE SCALE GENOMIC DNA]</scope>
    <source>
        <strain evidence="1 2">33MEM</strain>
    </source>
</reference>
<organism evidence="1 2">
    <name type="scientific">Leclercia adecarboxylata</name>
    <dbReference type="NCBI Taxonomy" id="83655"/>
    <lineage>
        <taxon>Bacteria</taxon>
        <taxon>Pseudomonadati</taxon>
        <taxon>Pseudomonadota</taxon>
        <taxon>Gammaproteobacteria</taxon>
        <taxon>Enterobacterales</taxon>
        <taxon>Enterobacteriaceae</taxon>
        <taxon>Leclercia</taxon>
    </lineage>
</organism>
<evidence type="ECO:0000313" key="2">
    <source>
        <dbReference type="Proteomes" id="UP001357437"/>
    </source>
</evidence>
<evidence type="ECO:0000313" key="1">
    <source>
        <dbReference type="EMBL" id="MEC3939351.1"/>
    </source>
</evidence>
<dbReference type="RefSeq" id="WP_194499913.1">
    <property type="nucleotide sequence ID" value="NZ_JAYMCU010000143.1"/>
</dbReference>
<sequence>MSINAMFVVSTFSTPTGISTVNVADFMSSHVANATKTKFTSRDTFANYPMDEIGASISTADILIPSQLASADEIDAWLMDL</sequence>
<protein>
    <recommendedName>
        <fullName evidence="3">Phage tail protein</fullName>
    </recommendedName>
</protein>
<name>A0ABU6ICQ2_9ENTR</name>